<dbReference type="Proteomes" id="UP000507470">
    <property type="component" value="Unassembled WGS sequence"/>
</dbReference>
<evidence type="ECO:0000313" key="4">
    <source>
        <dbReference type="Proteomes" id="UP000507470"/>
    </source>
</evidence>
<dbReference type="AlphaFoldDB" id="A0A6J8EIN2"/>
<evidence type="ECO:0008006" key="5">
    <source>
        <dbReference type="Google" id="ProtNLM"/>
    </source>
</evidence>
<accession>A0A6J8EIN2</accession>
<keyword evidence="4" id="KW-1185">Reference proteome</keyword>
<evidence type="ECO:0000256" key="1">
    <source>
        <dbReference type="SAM" id="Coils"/>
    </source>
</evidence>
<feature type="region of interest" description="Disordered" evidence="2">
    <location>
        <begin position="166"/>
        <end position="192"/>
    </location>
</feature>
<protein>
    <recommendedName>
        <fullName evidence="5">Tudor domain-containing protein</fullName>
    </recommendedName>
</protein>
<reference evidence="3 4" key="1">
    <citation type="submission" date="2020-06" db="EMBL/GenBank/DDBJ databases">
        <authorList>
            <person name="Li R."/>
            <person name="Bekaert M."/>
        </authorList>
    </citation>
    <scope>NUCLEOTIDE SEQUENCE [LARGE SCALE GENOMIC DNA]</scope>
    <source>
        <strain evidence="4">wild</strain>
    </source>
</reference>
<proteinExistence type="predicted"/>
<name>A0A6J8EIN2_MYTCO</name>
<gene>
    <name evidence="3" type="ORF">MCOR_52733</name>
</gene>
<organism evidence="3 4">
    <name type="scientific">Mytilus coruscus</name>
    <name type="common">Sea mussel</name>
    <dbReference type="NCBI Taxonomy" id="42192"/>
    <lineage>
        <taxon>Eukaryota</taxon>
        <taxon>Metazoa</taxon>
        <taxon>Spiralia</taxon>
        <taxon>Lophotrochozoa</taxon>
        <taxon>Mollusca</taxon>
        <taxon>Bivalvia</taxon>
        <taxon>Autobranchia</taxon>
        <taxon>Pteriomorphia</taxon>
        <taxon>Mytilida</taxon>
        <taxon>Mytiloidea</taxon>
        <taxon>Mytilidae</taxon>
        <taxon>Mytilinae</taxon>
        <taxon>Mytilus</taxon>
    </lineage>
</organism>
<dbReference type="EMBL" id="CACVKT020009153">
    <property type="protein sequence ID" value="CAC5420514.1"/>
    <property type="molecule type" value="Genomic_DNA"/>
</dbReference>
<sequence length="276" mass="32136">MNHLKEFSCSSSSMQSSILEEVIKSFDWKHFKDGCQEKLKEELSQRAEENTVLSEKVGSGQRTIKAQFEEIKNLKEKNKSLVERLKEKSSNTDQLAAEIVLLKKQKQDLEENVKCQSQTTAICLTQELPDINEETTIMKNLDVPEIESIERDFLQDQCSKEIEGEEEVADQIEKKDKRGSKPQLAQKSRKRKNDATLQVEIVKDSKERTTLRNTEELFEVSEKVTAYWKPAQKWYPAKILEITKRGYKVIFDDKLVRVLKVTEIKKIKNRRLPDLE</sequence>
<feature type="coiled-coil region" evidence="1">
    <location>
        <begin position="64"/>
        <end position="119"/>
    </location>
</feature>
<evidence type="ECO:0000256" key="2">
    <source>
        <dbReference type="SAM" id="MobiDB-lite"/>
    </source>
</evidence>
<evidence type="ECO:0000313" key="3">
    <source>
        <dbReference type="EMBL" id="CAC5420514.1"/>
    </source>
</evidence>
<dbReference type="Gene3D" id="2.30.30.140">
    <property type="match status" value="1"/>
</dbReference>
<keyword evidence="1" id="KW-0175">Coiled coil</keyword>